<reference evidence="5 6" key="1">
    <citation type="submission" date="2013-12" db="EMBL/GenBank/DDBJ databases">
        <authorList>
            <consortium name="DOE Joint Genome Institute"/>
            <person name="Eisen J."/>
            <person name="Huntemann M."/>
            <person name="Han J."/>
            <person name="Chen A."/>
            <person name="Kyrpides N."/>
            <person name="Mavromatis K."/>
            <person name="Markowitz V."/>
            <person name="Palaniappan K."/>
            <person name="Ivanova N."/>
            <person name="Schaumberg A."/>
            <person name="Pati A."/>
            <person name="Liolios K."/>
            <person name="Nordberg H.P."/>
            <person name="Cantor M.N."/>
            <person name="Hua S.X."/>
            <person name="Woyke T."/>
        </authorList>
    </citation>
    <scope>NUCLEOTIDE SEQUENCE [LARGE SCALE GENOMIC DNA]</scope>
    <source>
        <strain evidence="6">DSM 19437</strain>
    </source>
</reference>
<protein>
    <submittedName>
        <fullName evidence="5">Alpha/beta hydrolase</fullName>
    </submittedName>
</protein>
<dbReference type="SUPFAM" id="SSF53474">
    <property type="entry name" value="alpha/beta-Hydrolases"/>
    <property type="match status" value="1"/>
</dbReference>
<dbReference type="PROSITE" id="PS50005">
    <property type="entry name" value="TPR"/>
    <property type="match status" value="1"/>
</dbReference>
<dbReference type="InterPro" id="IPR029058">
    <property type="entry name" value="AB_hydrolase_fold"/>
</dbReference>
<comment type="similarity">
    <text evidence="1">Belongs to the esterase D family.</text>
</comment>
<dbReference type="InterPro" id="IPR011990">
    <property type="entry name" value="TPR-like_helical_dom_sf"/>
</dbReference>
<evidence type="ECO:0000313" key="5">
    <source>
        <dbReference type="EMBL" id="AHF14618.1"/>
    </source>
</evidence>
<feature type="chain" id="PRO_5004789007" evidence="4">
    <location>
        <begin position="27"/>
        <end position="393"/>
    </location>
</feature>
<dbReference type="EMBL" id="CP007035">
    <property type="protein sequence ID" value="AHF14618.1"/>
    <property type="molecule type" value="Genomic_DNA"/>
</dbReference>
<evidence type="ECO:0000256" key="4">
    <source>
        <dbReference type="SAM" id="SignalP"/>
    </source>
</evidence>
<evidence type="ECO:0000313" key="6">
    <source>
        <dbReference type="Proteomes" id="UP000003586"/>
    </source>
</evidence>
<dbReference type="SUPFAM" id="SSF48452">
    <property type="entry name" value="TPR-like"/>
    <property type="match status" value="1"/>
</dbReference>
<dbReference type="InterPro" id="IPR019734">
    <property type="entry name" value="TPR_rpt"/>
</dbReference>
<dbReference type="KEGG" id="nso:NIASO_04285"/>
<sequence length="393" mass="45264">MKAAIRSFNFLGVFIFCMIFINAAKAQLDTIPASDNKAFLINSKTLNEQRSIWVHLPEGYYATTQTYPTLYLLDGEGHFRYVSELVDYLSSYDRNRIPQMIVVAILNIDRTRDFTPIHSLLFGGKVDSTLMRTTGGGAKFLQFIQTEVVPFVDSNFRVQPYRILAAHSLGGTFGAYAKEAAPNLFKSMILMSPAIYGGNSEILRRFKPFLQRHQNLSGKIFISIGNENMQTVDTLISQIKMYAPKTLAWQFRQYKEENHFSVTYKSMYDALKFIYQDWFIDNYDTTKLSYKDIELHFARLSREFGYTIYPTEELMNNAGYKQLNTGNIDAAIEIFRKNLINFPNSWNAFDSMGEAYLKKGEKRLAIKNYERSITLNPNNEAGKKILTELKNEK</sequence>
<keyword evidence="6" id="KW-1185">Reference proteome</keyword>
<dbReference type="Gene3D" id="3.40.50.1820">
    <property type="entry name" value="alpha/beta hydrolase"/>
    <property type="match status" value="1"/>
</dbReference>
<organism evidence="5 6">
    <name type="scientific">Niabella soli DSM 19437</name>
    <dbReference type="NCBI Taxonomy" id="929713"/>
    <lineage>
        <taxon>Bacteria</taxon>
        <taxon>Pseudomonadati</taxon>
        <taxon>Bacteroidota</taxon>
        <taxon>Chitinophagia</taxon>
        <taxon>Chitinophagales</taxon>
        <taxon>Chitinophagaceae</taxon>
        <taxon>Niabella</taxon>
    </lineage>
</organism>
<feature type="signal peptide" evidence="4">
    <location>
        <begin position="1"/>
        <end position="26"/>
    </location>
</feature>
<evidence type="ECO:0000256" key="2">
    <source>
        <dbReference type="ARBA" id="ARBA00022801"/>
    </source>
</evidence>
<dbReference type="PANTHER" id="PTHR40841:SF2">
    <property type="entry name" value="SIDEROPHORE-DEGRADING ESTERASE (EUROFUNG)"/>
    <property type="match status" value="1"/>
</dbReference>
<evidence type="ECO:0000256" key="3">
    <source>
        <dbReference type="PROSITE-ProRule" id="PRU00339"/>
    </source>
</evidence>
<dbReference type="PANTHER" id="PTHR40841">
    <property type="entry name" value="SIDEROPHORE TRIACETYLFUSARININE C ESTERASE"/>
    <property type="match status" value="1"/>
</dbReference>
<keyword evidence="2 5" id="KW-0378">Hydrolase</keyword>
<keyword evidence="4" id="KW-0732">Signal</keyword>
<dbReference type="RefSeq" id="WP_008583315.1">
    <property type="nucleotide sequence ID" value="NZ_CP007035.1"/>
</dbReference>
<dbReference type="Proteomes" id="UP000003586">
    <property type="component" value="Chromosome"/>
</dbReference>
<dbReference type="eggNOG" id="COG2819">
    <property type="taxonomic scope" value="Bacteria"/>
</dbReference>
<dbReference type="InterPro" id="IPR000801">
    <property type="entry name" value="Esterase-like"/>
</dbReference>
<dbReference type="OrthoDB" id="9784036at2"/>
<accession>W0EYH6</accession>
<dbReference type="PROSITE" id="PS50293">
    <property type="entry name" value="TPR_REGION"/>
    <property type="match status" value="1"/>
</dbReference>
<dbReference type="InterPro" id="IPR052558">
    <property type="entry name" value="Siderophore_Hydrolase_D"/>
</dbReference>
<dbReference type="Pfam" id="PF00756">
    <property type="entry name" value="Esterase"/>
    <property type="match status" value="1"/>
</dbReference>
<evidence type="ECO:0000256" key="1">
    <source>
        <dbReference type="ARBA" id="ARBA00005622"/>
    </source>
</evidence>
<dbReference type="SMART" id="SM00028">
    <property type="entry name" value="TPR"/>
    <property type="match status" value="2"/>
</dbReference>
<dbReference type="HOGENOM" id="CLU_039834_0_1_10"/>
<dbReference type="STRING" id="929713.NIASO_04285"/>
<feature type="repeat" description="TPR" evidence="3">
    <location>
        <begin position="346"/>
        <end position="379"/>
    </location>
</feature>
<proteinExistence type="inferred from homology"/>
<name>W0EYH6_9BACT</name>
<dbReference type="AlphaFoldDB" id="W0EYH6"/>
<gene>
    <name evidence="5" type="ORF">NIASO_04285</name>
</gene>
<dbReference type="Pfam" id="PF13181">
    <property type="entry name" value="TPR_8"/>
    <property type="match status" value="1"/>
</dbReference>
<dbReference type="GO" id="GO:0016788">
    <property type="term" value="F:hydrolase activity, acting on ester bonds"/>
    <property type="evidence" value="ECO:0007669"/>
    <property type="project" value="TreeGrafter"/>
</dbReference>
<keyword evidence="3" id="KW-0802">TPR repeat</keyword>